<reference evidence="1 2" key="1">
    <citation type="submission" date="2019-02" db="EMBL/GenBank/DDBJ databases">
        <title>Genome sequencing of the rare red list fungi Dentipellis fragilis.</title>
        <authorList>
            <person name="Buettner E."/>
            <person name="Kellner H."/>
        </authorList>
    </citation>
    <scope>NUCLEOTIDE SEQUENCE [LARGE SCALE GENOMIC DNA]</scope>
    <source>
        <strain evidence="1 2">DSM 105465</strain>
    </source>
</reference>
<gene>
    <name evidence="1" type="ORF">EVG20_g4764</name>
</gene>
<feature type="non-terminal residue" evidence="1">
    <location>
        <position position="1"/>
    </location>
</feature>
<organism evidence="1 2">
    <name type="scientific">Dentipellis fragilis</name>
    <dbReference type="NCBI Taxonomy" id="205917"/>
    <lineage>
        <taxon>Eukaryota</taxon>
        <taxon>Fungi</taxon>
        <taxon>Dikarya</taxon>
        <taxon>Basidiomycota</taxon>
        <taxon>Agaricomycotina</taxon>
        <taxon>Agaricomycetes</taxon>
        <taxon>Russulales</taxon>
        <taxon>Hericiaceae</taxon>
        <taxon>Dentipellis</taxon>
    </lineage>
</organism>
<dbReference type="InterPro" id="IPR013785">
    <property type="entry name" value="Aldolase_TIM"/>
</dbReference>
<dbReference type="SUPFAM" id="SSF51395">
    <property type="entry name" value="FMN-linked oxidoreductases"/>
    <property type="match status" value="1"/>
</dbReference>
<name>A0A4Y9YVI9_9AGAM</name>
<sequence>HTDAAFPAEYSATDGVVNSWLAHPGGIFTRRPGLFIMEATTVFPDGRIRPSDSSLWRQNIDIQLAHAWLKASTLALWLSRGLLAKPDAGDWPDDVWGLLTIAGMRTIVAAVVDAAKRAVRVAWHRFPERVRRCRPRAEDRAAERVSGTILQRWEEGSQRQDIGWHDGRHHDGYHVQQILEADQADVALWGRSTYHSSSICNERLLFLSTALTIEIPFSVDDMSVFDIFGAIGTALAILALIHNRIKGKLPQSRTRRLLDLISQTEEYQGIIREDELIQRLHPRIAGQCQHLLERCRNDAEDLQHECRRAGNSLLQQYHFMLTGRTREIEELATHVEELSCVLSLYSMKQNHWEKQLIILPGAAQRLHMKQKFVLKMRRVLKAQKEYVDEAIDIHGK</sequence>
<dbReference type="OrthoDB" id="10589519at2759"/>
<dbReference type="AlphaFoldDB" id="A0A4Y9YVI9"/>
<dbReference type="EMBL" id="SEOQ01000258">
    <property type="protein sequence ID" value="TFY66325.1"/>
    <property type="molecule type" value="Genomic_DNA"/>
</dbReference>
<proteinExistence type="predicted"/>
<evidence type="ECO:0000313" key="1">
    <source>
        <dbReference type="EMBL" id="TFY66325.1"/>
    </source>
</evidence>
<comment type="caution">
    <text evidence="1">The sequence shown here is derived from an EMBL/GenBank/DDBJ whole genome shotgun (WGS) entry which is preliminary data.</text>
</comment>
<dbReference type="Gene3D" id="3.20.20.70">
    <property type="entry name" value="Aldolase class I"/>
    <property type="match status" value="1"/>
</dbReference>
<evidence type="ECO:0000313" key="2">
    <source>
        <dbReference type="Proteomes" id="UP000298327"/>
    </source>
</evidence>
<keyword evidence="2" id="KW-1185">Reference proteome</keyword>
<accession>A0A4Y9YVI9</accession>
<dbReference type="STRING" id="205917.A0A4Y9YVI9"/>
<protein>
    <submittedName>
        <fullName evidence="1">Uncharacterized protein</fullName>
    </submittedName>
</protein>
<dbReference type="Proteomes" id="UP000298327">
    <property type="component" value="Unassembled WGS sequence"/>
</dbReference>